<dbReference type="EMBL" id="CP119075">
    <property type="protein sequence ID" value="WED65143.1"/>
    <property type="molecule type" value="Genomic_DNA"/>
</dbReference>
<dbReference type="AlphaFoldDB" id="A0AAF0A0P0"/>
<dbReference type="InterPro" id="IPR007497">
    <property type="entry name" value="SIMPL/DUF541"/>
</dbReference>
<gene>
    <name evidence="1" type="ORF">PXH66_22630</name>
</gene>
<dbReference type="Gene3D" id="3.30.110.170">
    <property type="entry name" value="Protein of unknown function (DUF541), domain 1"/>
    <property type="match status" value="1"/>
</dbReference>
<accession>A0AAF0A0P0</accession>
<dbReference type="PANTHER" id="PTHR34387:SF1">
    <property type="entry name" value="PERIPLASMIC IMMUNOGENIC PROTEIN"/>
    <property type="match status" value="1"/>
</dbReference>
<dbReference type="Proteomes" id="UP001218638">
    <property type="component" value="Chromosome"/>
</dbReference>
<evidence type="ECO:0000313" key="2">
    <source>
        <dbReference type="Proteomes" id="UP001218638"/>
    </source>
</evidence>
<sequence length="240" mass="25750">MSLGLLLSATGLTAQIHSAPPPLRTISVSGTAEVKVTPDIIFLRVGVDTRHPDLAKARDENDSRVGRVLSYLRAHDVPDKNVKTDFVSVEPYYHDSAVIVPRHYIVRKSIEVKLTDLGRFESLSGGLLSNGVTHIHGIQYHTSEFRKHRDQARALAVKAAKEKAEALCAELGVTCGPVQTVSASDQMGWGAGGSWHVGGRMNLVQNTSFEPGGTPDNGEGTLSIGQLSVTASVNVSFVMQ</sequence>
<name>A0AAF0A0P0_9BACT</name>
<dbReference type="Gene3D" id="3.30.70.2970">
    <property type="entry name" value="Protein of unknown function (DUF541), domain 2"/>
    <property type="match status" value="1"/>
</dbReference>
<protein>
    <submittedName>
        <fullName evidence="1">SIMPL domain-containing protein</fullName>
    </submittedName>
</protein>
<dbReference type="Pfam" id="PF04402">
    <property type="entry name" value="SIMPL"/>
    <property type="match status" value="1"/>
</dbReference>
<keyword evidence="2" id="KW-1185">Reference proteome</keyword>
<dbReference type="RefSeq" id="WP_330929529.1">
    <property type="nucleotide sequence ID" value="NZ_CP119075.1"/>
</dbReference>
<dbReference type="KEGG" id="slom:PXH66_22630"/>
<dbReference type="InterPro" id="IPR052022">
    <property type="entry name" value="26kDa_periplasmic_antigen"/>
</dbReference>
<organism evidence="1 2">
    <name type="scientific">Synoicihabitans lomoniglobus</name>
    <dbReference type="NCBI Taxonomy" id="2909285"/>
    <lineage>
        <taxon>Bacteria</taxon>
        <taxon>Pseudomonadati</taxon>
        <taxon>Verrucomicrobiota</taxon>
        <taxon>Opitutia</taxon>
        <taxon>Opitutales</taxon>
        <taxon>Opitutaceae</taxon>
        <taxon>Synoicihabitans</taxon>
    </lineage>
</organism>
<dbReference type="PANTHER" id="PTHR34387">
    <property type="entry name" value="SLR1258 PROTEIN"/>
    <property type="match status" value="1"/>
</dbReference>
<evidence type="ECO:0000313" key="1">
    <source>
        <dbReference type="EMBL" id="WED65143.1"/>
    </source>
</evidence>
<proteinExistence type="predicted"/>
<reference evidence="1" key="1">
    <citation type="submission" date="2023-03" db="EMBL/GenBank/DDBJ databases">
        <title>Lomoglobus Profundus gen. nov., sp. nov., a novel member of the phylum Verrucomicrobia, isolated from deep-marine sediment of South China Sea.</title>
        <authorList>
            <person name="Ahmad T."/>
            <person name="Ishaq S.E."/>
            <person name="Wang F."/>
        </authorList>
    </citation>
    <scope>NUCLEOTIDE SEQUENCE</scope>
    <source>
        <strain evidence="1">LMO-M01</strain>
    </source>
</reference>
<dbReference type="GO" id="GO:0006974">
    <property type="term" value="P:DNA damage response"/>
    <property type="evidence" value="ECO:0007669"/>
    <property type="project" value="TreeGrafter"/>
</dbReference>